<dbReference type="Proteomes" id="UP000221165">
    <property type="component" value="Unassembled WGS sequence"/>
</dbReference>
<dbReference type="VEuPathDB" id="ToxoDB:CSUI_003546"/>
<reference evidence="1 2" key="1">
    <citation type="journal article" date="2017" name="Int. J. Parasitol.">
        <title>The genome of the protozoan parasite Cystoisospora suis and a reverse vaccinology approach to identify vaccine candidates.</title>
        <authorList>
            <person name="Palmieri N."/>
            <person name="Shrestha A."/>
            <person name="Ruttkowski B."/>
            <person name="Beck T."/>
            <person name="Vogl C."/>
            <person name="Tomley F."/>
            <person name="Blake D.P."/>
            <person name="Joachim A."/>
        </authorList>
    </citation>
    <scope>NUCLEOTIDE SEQUENCE [LARGE SCALE GENOMIC DNA]</scope>
    <source>
        <strain evidence="1 2">Wien I</strain>
    </source>
</reference>
<accession>A0A2C6L0D6</accession>
<evidence type="ECO:0000313" key="2">
    <source>
        <dbReference type="Proteomes" id="UP000221165"/>
    </source>
</evidence>
<gene>
    <name evidence="1" type="ORF">CSUI_003546</name>
</gene>
<keyword evidence="2" id="KW-1185">Reference proteome</keyword>
<feature type="non-terminal residue" evidence="1">
    <location>
        <position position="180"/>
    </location>
</feature>
<proteinExistence type="predicted"/>
<protein>
    <submittedName>
        <fullName evidence="1">Uncharacterized protein</fullName>
    </submittedName>
</protein>
<dbReference type="AlphaFoldDB" id="A0A2C6L0D6"/>
<dbReference type="GeneID" id="94426953"/>
<dbReference type="RefSeq" id="XP_067924284.1">
    <property type="nucleotide sequence ID" value="XM_068063742.1"/>
</dbReference>
<comment type="caution">
    <text evidence="1">The sequence shown here is derived from an EMBL/GenBank/DDBJ whole genome shotgun (WGS) entry which is preliminary data.</text>
</comment>
<dbReference type="EMBL" id="MIGC01001596">
    <property type="protein sequence ID" value="PHJ22607.1"/>
    <property type="molecule type" value="Genomic_DNA"/>
</dbReference>
<organism evidence="1 2">
    <name type="scientific">Cystoisospora suis</name>
    <dbReference type="NCBI Taxonomy" id="483139"/>
    <lineage>
        <taxon>Eukaryota</taxon>
        <taxon>Sar</taxon>
        <taxon>Alveolata</taxon>
        <taxon>Apicomplexa</taxon>
        <taxon>Conoidasida</taxon>
        <taxon>Coccidia</taxon>
        <taxon>Eucoccidiorida</taxon>
        <taxon>Eimeriorina</taxon>
        <taxon>Sarcocystidae</taxon>
        <taxon>Cystoisospora</taxon>
    </lineage>
</organism>
<evidence type="ECO:0000313" key="1">
    <source>
        <dbReference type="EMBL" id="PHJ22607.1"/>
    </source>
</evidence>
<sequence>MTPSTPATSSSWRGLSSRPATLAALGIWIACLSSMGIENVVAQRAPSPRLIENARATLDEVNRLEQRVRAEDMTDEETANKLYAEVFRGASPGYPLLSRMKDKVFLMGFGSMTKDYDEGFPLVEGLLRCTQQALQGFLQNTTPQMPPSTAEAKLTVVCRESRVQPNMRKALLAALKRSVF</sequence>
<name>A0A2C6L0D6_9APIC</name>